<reference evidence="1 2" key="1">
    <citation type="journal article" date="2015" name="Fungal Genet. Biol.">
        <title>Evolution of novel wood decay mechanisms in Agaricales revealed by the genome sequences of Fistulina hepatica and Cylindrobasidium torrendii.</title>
        <authorList>
            <person name="Floudas D."/>
            <person name="Held B.W."/>
            <person name="Riley R."/>
            <person name="Nagy L.G."/>
            <person name="Koehler G."/>
            <person name="Ransdell A.S."/>
            <person name="Younus H."/>
            <person name="Chow J."/>
            <person name="Chiniquy J."/>
            <person name="Lipzen A."/>
            <person name="Tritt A."/>
            <person name="Sun H."/>
            <person name="Haridas S."/>
            <person name="LaButti K."/>
            <person name="Ohm R.A."/>
            <person name="Kues U."/>
            <person name="Blanchette R.A."/>
            <person name="Grigoriev I.V."/>
            <person name="Minto R.E."/>
            <person name="Hibbett D.S."/>
        </authorList>
    </citation>
    <scope>NUCLEOTIDE SEQUENCE [LARGE SCALE GENOMIC DNA]</scope>
    <source>
        <strain evidence="1 2">ATCC 64428</strain>
    </source>
</reference>
<dbReference type="Proteomes" id="UP000054144">
    <property type="component" value="Unassembled WGS sequence"/>
</dbReference>
<keyword evidence="2" id="KW-1185">Reference proteome</keyword>
<name>A0A0D7AQE5_9AGAR</name>
<organism evidence="1 2">
    <name type="scientific">Fistulina hepatica ATCC 64428</name>
    <dbReference type="NCBI Taxonomy" id="1128425"/>
    <lineage>
        <taxon>Eukaryota</taxon>
        <taxon>Fungi</taxon>
        <taxon>Dikarya</taxon>
        <taxon>Basidiomycota</taxon>
        <taxon>Agaricomycotina</taxon>
        <taxon>Agaricomycetes</taxon>
        <taxon>Agaricomycetidae</taxon>
        <taxon>Agaricales</taxon>
        <taxon>Fistulinaceae</taxon>
        <taxon>Fistulina</taxon>
    </lineage>
</organism>
<dbReference type="EMBL" id="KN881629">
    <property type="protein sequence ID" value="KIY53023.1"/>
    <property type="molecule type" value="Genomic_DNA"/>
</dbReference>
<protein>
    <submittedName>
        <fullName evidence="1">Uncharacterized protein</fullName>
    </submittedName>
</protein>
<evidence type="ECO:0000313" key="1">
    <source>
        <dbReference type="EMBL" id="KIY53023.1"/>
    </source>
</evidence>
<sequence length="122" mass="13607">MPVSRHMTTIRQSNVPFQFFEAGRGPTKSTPIASQGSTGTGSGCSKPNGFCVFDFVCAHTVHDEQYRPTSVTNVFHQTWFRRYYNFAYAAIRVLDVSVAAFDDRLEGLPFESCCRGQAQRVG</sequence>
<dbReference type="AlphaFoldDB" id="A0A0D7AQE5"/>
<proteinExistence type="predicted"/>
<evidence type="ECO:0000313" key="2">
    <source>
        <dbReference type="Proteomes" id="UP000054144"/>
    </source>
</evidence>
<accession>A0A0D7AQE5</accession>
<gene>
    <name evidence="1" type="ORF">FISHEDRAFT_55654</name>
</gene>